<dbReference type="InterPro" id="IPR013324">
    <property type="entry name" value="RNA_pol_sigma_r3/r4-like"/>
</dbReference>
<name>A0A073JMG1_LIMRT</name>
<reference evidence="1 2" key="1">
    <citation type="submission" date="2014-06" db="EMBL/GenBank/DDBJ databases">
        <title>Genetic determinant of reutericyclin biosynthesis of Lactobacillus reuteri.</title>
        <authorList>
            <person name="Lin X."/>
            <person name="Duar R."/>
            <person name="Walter J."/>
            <person name="Gaenzle M."/>
        </authorList>
    </citation>
    <scope>NUCLEOTIDE SEQUENCE [LARGE SCALE GENOMIC DNA]</scope>
    <source>
        <strain evidence="1 2">LTH2584</strain>
    </source>
</reference>
<accession>A0A073JMG1</accession>
<proteinExistence type="predicted"/>
<dbReference type="Proteomes" id="UP000027731">
    <property type="component" value="Unassembled WGS sequence"/>
</dbReference>
<dbReference type="SUPFAM" id="SSF88659">
    <property type="entry name" value="Sigma3 and sigma4 domains of RNA polymerase sigma factors"/>
    <property type="match status" value="1"/>
</dbReference>
<evidence type="ECO:0000313" key="1">
    <source>
        <dbReference type="EMBL" id="KEK14293.1"/>
    </source>
</evidence>
<comment type="caution">
    <text evidence="1">The sequence shown here is derived from an EMBL/GenBank/DDBJ whole genome shotgun (WGS) entry which is preliminary data.</text>
</comment>
<dbReference type="PATRIC" id="fig|1598.90.peg.1349"/>
<gene>
    <name evidence="1" type="ORF">LR3_00105</name>
</gene>
<dbReference type="AlphaFoldDB" id="A0A073JMG1"/>
<protein>
    <submittedName>
        <fullName evidence="1">RNA polymerase sigma24 factor</fullName>
    </submittedName>
</protein>
<sequence>MNYQKISDGLTFLMSDKRITIVHGVLKSLGISPRRDDYDDFVQDASIIFAQAYADFLQEKDEVKNERDLMCFAYQRMRWRLLDRLRRQQLESFLFNYTLDNEEDDHDYDETMVDHTATAPFAHLENSDFLNYLYHHCSRVQQRYLIAKLNHHLSDRQIADEYQVSRAAVLQWRRGVITRAHQLRAKMKGEF</sequence>
<organism evidence="1 2">
    <name type="scientific">Limosilactobacillus reuteri</name>
    <name type="common">Lactobacillus reuteri</name>
    <dbReference type="NCBI Taxonomy" id="1598"/>
    <lineage>
        <taxon>Bacteria</taxon>
        <taxon>Bacillati</taxon>
        <taxon>Bacillota</taxon>
        <taxon>Bacilli</taxon>
        <taxon>Lactobacillales</taxon>
        <taxon>Lactobacillaceae</taxon>
        <taxon>Limosilactobacillus</taxon>
    </lineage>
</organism>
<dbReference type="EMBL" id="JOSX01000020">
    <property type="protein sequence ID" value="KEK14293.1"/>
    <property type="molecule type" value="Genomic_DNA"/>
</dbReference>
<evidence type="ECO:0000313" key="2">
    <source>
        <dbReference type="Proteomes" id="UP000027731"/>
    </source>
</evidence>